<dbReference type="PANTHER" id="PTHR13376">
    <property type="entry name" value="INTRAFLAGELLAR TRANSPORT PROTEIN 46 HOMOLOG"/>
    <property type="match status" value="1"/>
</dbReference>
<feature type="compositionally biased region" description="Polar residues" evidence="8">
    <location>
        <begin position="1320"/>
        <end position="1335"/>
    </location>
</feature>
<dbReference type="GO" id="GO:0042073">
    <property type="term" value="P:intraciliary transport"/>
    <property type="evidence" value="ECO:0007669"/>
    <property type="project" value="InterPro"/>
</dbReference>
<feature type="compositionally biased region" description="Polar residues" evidence="8">
    <location>
        <begin position="63"/>
        <end position="78"/>
    </location>
</feature>
<feature type="compositionally biased region" description="Acidic residues" evidence="8">
    <location>
        <begin position="1439"/>
        <end position="1462"/>
    </location>
</feature>
<feature type="compositionally biased region" description="Polar residues" evidence="8">
    <location>
        <begin position="718"/>
        <end position="733"/>
    </location>
</feature>
<evidence type="ECO:0000256" key="5">
    <source>
        <dbReference type="ARBA" id="ARBA00023069"/>
    </source>
</evidence>
<feature type="region of interest" description="Disordered" evidence="8">
    <location>
        <begin position="718"/>
        <end position="794"/>
    </location>
</feature>
<dbReference type="EMBL" id="JAHKSW010000019">
    <property type="protein sequence ID" value="KAG7320417.1"/>
    <property type="molecule type" value="Genomic_DNA"/>
</dbReference>
<accession>A0A9D3NGJ3</accession>
<feature type="compositionally biased region" description="Acidic residues" evidence="8">
    <location>
        <begin position="1157"/>
        <end position="1179"/>
    </location>
</feature>
<dbReference type="GO" id="GO:0060271">
    <property type="term" value="P:cilium assembly"/>
    <property type="evidence" value="ECO:0007669"/>
    <property type="project" value="TreeGrafter"/>
</dbReference>
<feature type="region of interest" description="Disordered" evidence="8">
    <location>
        <begin position="1320"/>
        <end position="1585"/>
    </location>
</feature>
<feature type="region of interest" description="Disordered" evidence="8">
    <location>
        <begin position="529"/>
        <end position="613"/>
    </location>
</feature>
<dbReference type="Proteomes" id="UP000824219">
    <property type="component" value="Linkage Group LG19"/>
</dbReference>
<dbReference type="GO" id="GO:0030992">
    <property type="term" value="C:intraciliary transport particle B"/>
    <property type="evidence" value="ECO:0007669"/>
    <property type="project" value="TreeGrafter"/>
</dbReference>
<keyword evidence="4" id="KW-0963">Cytoplasm</keyword>
<feature type="compositionally biased region" description="Acidic residues" evidence="8">
    <location>
        <begin position="555"/>
        <end position="577"/>
    </location>
</feature>
<dbReference type="OrthoDB" id="2119217at2759"/>
<sequence length="1694" mass="190680">MPFFKKLQAKRWNLKFSTYKKIQSEDYEPELLDNQPYDETLDISNSEELASLDTRTPRQAVLRNTSLQQLNYMASSGNDESEDSIKQKKTGPPARPCEPAETDDEDYDEEDDDEEDSDDTESDEDDGEPRPAPEGAYDPSDYDHLHVSSDIKDIFQFITRYTPQNIELDHKLKPFIPDFIPAVGDIDAFLKVPRPDGKVDGLGLVVLDEPCAKQSDPVVLSMGLSENSKQHNVAEVKVKSIESAQKNPKAIDDWIDSVSELHRSKPPATVLYTRPMPDTDTLMQEWPPEFEELFGKLNLPTADIDCDLEEYIDTICGILDIPVYESRIQSLHVLFSLYSEIRNFQPELIAKPPNNKTLDINDSGEVASLYAPTPWQAVLRNTSQQQLKSMANSSSDESEDSTKASIDPCTPTKHDEEDDEEEEEDSDDTESDEDDGEPRPAPERYTPQTTVMDKPCAKQSDPTVLSPWLSENRKQHNVTEVKVKSIESAQKNPKAIDDWIDSISQLHRSKPPATVLYTRPMPDIDTLMQEWPPEFEELLGKQKKTGPPARPCEPAETDEEDDDDEDDSDDTESDEDYGAPRPAPERYTPQTTVMDKPCAKQSDPTVLSPWLSENRKQHNVTEVKVKSIKSAQKNPKAIDDWIDSVSQLHRSKPPATVLYTRPMPDTDTLMQEWPPEFEELLGKPELIAKPPNNKTLDINDSGEVASLYAPTPWQAVLRNTSQQQLKSMANSSSDESEDSTKQKKTGPPARPCEPAETDEEDDDDEDDSDDTESDEDYGAPRPAPERAYDPSDYDHLHVSSDIKDIFQFITRYTPQNIELDHKLKPFIPDFIPAVGDIDAFLKVPRPDGKVDGLGLVVLDEPCAKQSDPVVLSMGLSENSKQHNVAEVKVKSIESAQKNPKAIDDWIDSVSELHRSKPPATVLYTRPMPDTDTLMQEWPPEFEELLGKPELIAKPPNNKTLDINDSGEVASLYAPTPWQAVLRNTSQQQLKSMANSSSDESEDSTKASIDPCTPTKHDEEDDEEEEEDSDDTESDEDDGEPRTAPERYTPQTTVMDKPCAKQSDPTVLSPWLSENRKQHNVTEVKVKSIESAQKNPKAIDDWIDSISRLHRSKPPATVLYTRPMPDIDTLMQEWPPEFDKLLGKQKKTGPPARPCEPAETDEEDDDDEDDSDDTESDEDYGAPRPAPERYTPQTTVMDKPCAKQSDPTVLSPWLSENRKQHNVTEVKVKSIKSAQKNPKAIDDWIDSISQLHRSKPPATVLYTRPMPDTDTLMQEWPPEFEELLGKPELIAKPPNNKTLDINDSGEVASLYAPTPWQAVLRNTSQQQLKSMANSSSDESEDSIKQKKTGPPARPCEPAETDEEDDEEEEDDSDDTESDEDEDDWIDSISQLHRYKPPATVLYTRPMPDIDTLMQEWPPEFDELLGKQKKTGPPARPCEPAETDEEDDDDEEDDSDDTESDEDYGAPRPAPERYTTQTTVMDKPCAKQSDPTVLSPWLSENRKQHNVTQKKTGPPARPCEPAETDEEDDDDEDDSDDTESDEDYGAPRPAPEGYTPQTTVMDKPCAKQSDPTVLSPWLSENRKQHNVTEVKVKSIKSAQKNPKAIDDWIDSISQLHRSKPPATVLYTRPMPDIDNLMQEWPPDFEELLGKQKKTGPPARPCEPAETDEEDDDDEEDDSDDTESDEDDGDPRPAPEG</sequence>
<name>A0A9D3NGJ3_9TELE</name>
<feature type="region of interest" description="Disordered" evidence="8">
    <location>
        <begin position="383"/>
        <end position="465"/>
    </location>
</feature>
<organism evidence="9 10">
    <name type="scientific">Hemibagrus wyckioides</name>
    <dbReference type="NCBI Taxonomy" id="337641"/>
    <lineage>
        <taxon>Eukaryota</taxon>
        <taxon>Metazoa</taxon>
        <taxon>Chordata</taxon>
        <taxon>Craniata</taxon>
        <taxon>Vertebrata</taxon>
        <taxon>Euteleostomi</taxon>
        <taxon>Actinopterygii</taxon>
        <taxon>Neopterygii</taxon>
        <taxon>Teleostei</taxon>
        <taxon>Ostariophysi</taxon>
        <taxon>Siluriformes</taxon>
        <taxon>Bagridae</taxon>
        <taxon>Hemibagrus</taxon>
    </lineage>
</organism>
<keyword evidence="7" id="KW-0966">Cell projection</keyword>
<feature type="compositionally biased region" description="Acidic residues" evidence="8">
    <location>
        <begin position="755"/>
        <end position="777"/>
    </location>
</feature>
<feature type="compositionally biased region" description="Polar residues" evidence="8">
    <location>
        <begin position="383"/>
        <end position="395"/>
    </location>
</feature>
<comment type="caution">
    <text evidence="9">The sequence shown here is derived from an EMBL/GenBank/DDBJ whole genome shotgun (WGS) entry which is preliminary data.</text>
</comment>
<evidence type="ECO:0000313" key="9">
    <source>
        <dbReference type="EMBL" id="KAG7320417.1"/>
    </source>
</evidence>
<dbReference type="GO" id="GO:0031514">
    <property type="term" value="C:motile cilium"/>
    <property type="evidence" value="ECO:0007669"/>
    <property type="project" value="TreeGrafter"/>
</dbReference>
<dbReference type="PANTHER" id="PTHR13376:SF0">
    <property type="entry name" value="INTRAFLAGELLAR TRANSPORT PROTEIN 46 HOMOLOG"/>
    <property type="match status" value="1"/>
</dbReference>
<dbReference type="Pfam" id="PF12317">
    <property type="entry name" value="IFT46_B_C"/>
    <property type="match status" value="8"/>
</dbReference>
<evidence type="ECO:0000256" key="8">
    <source>
        <dbReference type="SAM" id="MobiDB-lite"/>
    </source>
</evidence>
<feature type="compositionally biased region" description="Acidic residues" evidence="8">
    <location>
        <begin position="1520"/>
        <end position="1542"/>
    </location>
</feature>
<protein>
    <recommendedName>
        <fullName evidence="3">Intraflagellar transport protein 46 homolog</fullName>
    </recommendedName>
</protein>
<feature type="compositionally biased region" description="Acidic residues" evidence="8">
    <location>
        <begin position="100"/>
        <end position="127"/>
    </location>
</feature>
<dbReference type="InterPro" id="IPR022088">
    <property type="entry name" value="Intraflagellar_transp_cmplxB"/>
</dbReference>
<evidence type="ECO:0000256" key="2">
    <source>
        <dbReference type="ARBA" id="ARBA00007700"/>
    </source>
</evidence>
<feature type="compositionally biased region" description="Acidic residues" evidence="8">
    <location>
        <begin position="1357"/>
        <end position="1384"/>
    </location>
</feature>
<feature type="region of interest" description="Disordered" evidence="8">
    <location>
        <begin position="1128"/>
        <end position="1215"/>
    </location>
</feature>
<keyword evidence="10" id="KW-1185">Reference proteome</keyword>
<feature type="region of interest" description="Disordered" evidence="8">
    <location>
        <begin position="63"/>
        <end position="144"/>
    </location>
</feature>
<keyword evidence="5" id="KW-0969">Cilium</keyword>
<dbReference type="GO" id="GO:0005815">
    <property type="term" value="C:microtubule organizing center"/>
    <property type="evidence" value="ECO:0007669"/>
    <property type="project" value="TreeGrafter"/>
</dbReference>
<feature type="region of interest" description="Disordered" evidence="8">
    <location>
        <begin position="985"/>
        <end position="1066"/>
    </location>
</feature>
<feature type="compositionally biased region" description="Acidic residues" evidence="8">
    <location>
        <begin position="416"/>
        <end position="436"/>
    </location>
</feature>
<keyword evidence="6" id="KW-0206">Cytoskeleton</keyword>
<comment type="subcellular location">
    <subcellularLocation>
        <location evidence="1">Cytoplasm</location>
        <location evidence="1">Cytoskeleton</location>
        <location evidence="1">Cilium basal body</location>
    </subcellularLocation>
</comment>
<evidence type="ECO:0000256" key="4">
    <source>
        <dbReference type="ARBA" id="ARBA00022490"/>
    </source>
</evidence>
<feature type="compositionally biased region" description="Basic and acidic residues" evidence="8">
    <location>
        <begin position="783"/>
        <end position="794"/>
    </location>
</feature>
<feature type="compositionally biased region" description="Polar residues" evidence="8">
    <location>
        <begin position="985"/>
        <end position="997"/>
    </location>
</feature>
<feature type="region of interest" description="Disordered" evidence="8">
    <location>
        <begin position="1634"/>
        <end position="1694"/>
    </location>
</feature>
<evidence type="ECO:0000256" key="7">
    <source>
        <dbReference type="ARBA" id="ARBA00023273"/>
    </source>
</evidence>
<feature type="compositionally biased region" description="Acidic residues" evidence="8">
    <location>
        <begin position="1662"/>
        <end position="1686"/>
    </location>
</feature>
<evidence type="ECO:0000256" key="6">
    <source>
        <dbReference type="ARBA" id="ARBA00023212"/>
    </source>
</evidence>
<evidence type="ECO:0000256" key="1">
    <source>
        <dbReference type="ARBA" id="ARBA00004120"/>
    </source>
</evidence>
<feature type="compositionally biased region" description="Acidic residues" evidence="8">
    <location>
        <begin position="1018"/>
        <end position="1038"/>
    </location>
</feature>
<evidence type="ECO:0000313" key="10">
    <source>
        <dbReference type="Proteomes" id="UP000824219"/>
    </source>
</evidence>
<gene>
    <name evidence="9" type="ORF">KOW79_016270</name>
</gene>
<evidence type="ECO:0000256" key="3">
    <source>
        <dbReference type="ARBA" id="ARBA00017206"/>
    </source>
</evidence>
<proteinExistence type="inferred from homology"/>
<comment type="similarity">
    <text evidence="2">Belongs to the IFT46 family.</text>
</comment>
<reference evidence="9 10" key="1">
    <citation type="submission" date="2021-06" db="EMBL/GenBank/DDBJ databases">
        <title>Chromosome-level genome assembly of the red-tail catfish (Hemibagrus wyckioides).</title>
        <authorList>
            <person name="Shao F."/>
        </authorList>
    </citation>
    <scope>NUCLEOTIDE SEQUENCE [LARGE SCALE GENOMIC DNA]</scope>
    <source>
        <strain evidence="9">EC202008001</strain>
        <tissue evidence="9">Blood</tissue>
    </source>
</reference>